<dbReference type="AlphaFoldDB" id="A0A6C1B5C4"/>
<keyword evidence="14" id="KW-1185">Reference proteome</keyword>
<proteinExistence type="inferred from homology"/>
<dbReference type="EMBL" id="CP048836">
    <property type="protein sequence ID" value="QID18667.1"/>
    <property type="molecule type" value="Genomic_DNA"/>
</dbReference>
<protein>
    <recommendedName>
        <fullName evidence="11">Tryptophan synthase beta chain</fullName>
        <ecNumber evidence="11">4.2.1.20</ecNumber>
    </recommendedName>
</protein>
<dbReference type="PANTHER" id="PTHR48077">
    <property type="entry name" value="TRYPTOPHAN SYNTHASE-RELATED"/>
    <property type="match status" value="1"/>
</dbReference>
<comment type="function">
    <text evidence="11">The beta subunit is responsible for the synthesis of L-tryptophan from indole and L-serine.</text>
</comment>
<reference evidence="13 14" key="1">
    <citation type="submission" date="2020-02" db="EMBL/GenBank/DDBJ databases">
        <title>Nitrogenibacter mangrovi gen. nov., sp. nov. isolated from mangrove sediment, a denitrifying betaproteobacterium.</title>
        <authorList>
            <person name="Liao H."/>
            <person name="Tian Y."/>
        </authorList>
    </citation>
    <scope>NUCLEOTIDE SEQUENCE [LARGE SCALE GENOMIC DNA]</scope>
    <source>
        <strain evidence="13 14">M9-3-2</strain>
    </source>
</reference>
<comment type="similarity">
    <text evidence="3 11">Belongs to the TrpB family.</text>
</comment>
<evidence type="ECO:0000313" key="13">
    <source>
        <dbReference type="EMBL" id="QID18667.1"/>
    </source>
</evidence>
<evidence type="ECO:0000256" key="3">
    <source>
        <dbReference type="ARBA" id="ARBA00009982"/>
    </source>
</evidence>
<dbReference type="InterPro" id="IPR023026">
    <property type="entry name" value="Trp_synth_beta/beta-like"/>
</dbReference>
<evidence type="ECO:0000259" key="12">
    <source>
        <dbReference type="Pfam" id="PF00291"/>
    </source>
</evidence>
<comment type="catalytic activity">
    <reaction evidence="10 11">
        <text>(1S,2R)-1-C-(indol-3-yl)glycerol 3-phosphate + L-serine = D-glyceraldehyde 3-phosphate + L-tryptophan + H2O</text>
        <dbReference type="Rhea" id="RHEA:10532"/>
        <dbReference type="ChEBI" id="CHEBI:15377"/>
        <dbReference type="ChEBI" id="CHEBI:33384"/>
        <dbReference type="ChEBI" id="CHEBI:57912"/>
        <dbReference type="ChEBI" id="CHEBI:58866"/>
        <dbReference type="ChEBI" id="CHEBI:59776"/>
        <dbReference type="EC" id="4.2.1.20"/>
    </reaction>
</comment>
<keyword evidence="7 11" id="KW-0663">Pyridoxal phosphate</keyword>
<organism evidence="13 14">
    <name type="scientific">Nitrogeniibacter mangrovi</name>
    <dbReference type="NCBI Taxonomy" id="2016596"/>
    <lineage>
        <taxon>Bacteria</taxon>
        <taxon>Pseudomonadati</taxon>
        <taxon>Pseudomonadota</taxon>
        <taxon>Betaproteobacteria</taxon>
        <taxon>Rhodocyclales</taxon>
        <taxon>Zoogloeaceae</taxon>
        <taxon>Nitrogeniibacter</taxon>
    </lineage>
</organism>
<accession>A0A6C1B5C4</accession>
<dbReference type="FunFam" id="3.40.50.1100:FF:000004">
    <property type="entry name" value="Tryptophan synthase beta chain"/>
    <property type="match status" value="1"/>
</dbReference>
<name>A0A6C1B5C4_9RHOO</name>
<evidence type="ECO:0000256" key="5">
    <source>
        <dbReference type="ARBA" id="ARBA00022605"/>
    </source>
</evidence>
<evidence type="ECO:0000256" key="6">
    <source>
        <dbReference type="ARBA" id="ARBA00022822"/>
    </source>
</evidence>
<evidence type="ECO:0000313" key="14">
    <source>
        <dbReference type="Proteomes" id="UP000501991"/>
    </source>
</evidence>
<evidence type="ECO:0000256" key="8">
    <source>
        <dbReference type="ARBA" id="ARBA00023141"/>
    </source>
</evidence>
<evidence type="ECO:0000256" key="9">
    <source>
        <dbReference type="ARBA" id="ARBA00023239"/>
    </source>
</evidence>
<dbReference type="HAMAP" id="MF_00133">
    <property type="entry name" value="Trp_synth_beta"/>
    <property type="match status" value="1"/>
</dbReference>
<evidence type="ECO:0000256" key="2">
    <source>
        <dbReference type="ARBA" id="ARBA00004733"/>
    </source>
</evidence>
<dbReference type="KEGG" id="azq:G3580_14165"/>
<dbReference type="EC" id="4.2.1.20" evidence="11"/>
<keyword evidence="6 11" id="KW-0822">Tryptophan biosynthesis</keyword>
<dbReference type="PIRSF" id="PIRSF001413">
    <property type="entry name" value="Trp_syn_beta"/>
    <property type="match status" value="1"/>
</dbReference>
<dbReference type="SUPFAM" id="SSF53686">
    <property type="entry name" value="Tryptophan synthase beta subunit-like PLP-dependent enzymes"/>
    <property type="match status" value="1"/>
</dbReference>
<dbReference type="GO" id="GO:0004834">
    <property type="term" value="F:tryptophan synthase activity"/>
    <property type="evidence" value="ECO:0007669"/>
    <property type="project" value="UniProtKB-UniRule"/>
</dbReference>
<evidence type="ECO:0000256" key="10">
    <source>
        <dbReference type="ARBA" id="ARBA00049047"/>
    </source>
</evidence>
<dbReference type="Gene3D" id="3.40.50.1100">
    <property type="match status" value="2"/>
</dbReference>
<evidence type="ECO:0000256" key="11">
    <source>
        <dbReference type="HAMAP-Rule" id="MF_00133"/>
    </source>
</evidence>
<keyword evidence="8 11" id="KW-0057">Aromatic amino acid biosynthesis</keyword>
<feature type="modified residue" description="N6-(pyridoxal phosphate)lysine" evidence="11">
    <location>
        <position position="95"/>
    </location>
</feature>
<dbReference type="InterPro" id="IPR036052">
    <property type="entry name" value="TrpB-like_PALP_sf"/>
</dbReference>
<dbReference type="PROSITE" id="PS00168">
    <property type="entry name" value="TRP_SYNTHASE_BETA"/>
    <property type="match status" value="1"/>
</dbReference>
<dbReference type="Proteomes" id="UP000501991">
    <property type="component" value="Chromosome"/>
</dbReference>
<evidence type="ECO:0000256" key="7">
    <source>
        <dbReference type="ARBA" id="ARBA00022898"/>
    </source>
</evidence>
<comment type="subunit">
    <text evidence="4 11">Tetramer of two alpha and two beta chains.</text>
</comment>
<comment type="pathway">
    <text evidence="2 11">Amino-acid biosynthesis; L-tryptophan biosynthesis; L-tryptophan from chorismate: step 5/5.</text>
</comment>
<dbReference type="CDD" id="cd06446">
    <property type="entry name" value="Trp-synth_B"/>
    <property type="match status" value="1"/>
</dbReference>
<feature type="domain" description="Tryptophan synthase beta chain-like PALP" evidence="12">
    <location>
        <begin position="61"/>
        <end position="385"/>
    </location>
</feature>
<dbReference type="InterPro" id="IPR006653">
    <property type="entry name" value="Trp_synth_b_CS"/>
</dbReference>
<evidence type="ECO:0000256" key="4">
    <source>
        <dbReference type="ARBA" id="ARBA00011270"/>
    </source>
</evidence>
<dbReference type="UniPathway" id="UPA00035">
    <property type="reaction ID" value="UER00044"/>
</dbReference>
<dbReference type="NCBIfam" id="TIGR00263">
    <property type="entry name" value="trpB"/>
    <property type="match status" value="1"/>
</dbReference>
<dbReference type="GO" id="GO:0005737">
    <property type="term" value="C:cytoplasm"/>
    <property type="evidence" value="ECO:0007669"/>
    <property type="project" value="TreeGrafter"/>
</dbReference>
<sequence>MKRFDFAPMPTADGYFGDYGGQIVPPELKQIMDDIDRAYEEIRQQPEFQAELAMLHADYVGRPSPVYLARRLSEQLGGARIYLKREDLNHTGAHKINHCLGEALLAKYMGKTKVLAETGAGQHGVALATACALVGIPCEIHMGQVDIEKEHPNVTKMKILGCKVVSVTRGTATLKDAVDSAFEEYLKDPVNSIYAIGSVVGPHPFPKMVRDFQSIIGREAREQFLAKTGTLPDIITACVGGGSNAMGLFTAFLDDEDVRIVGVEPAGKGLDTPDHAATLSKGRPGQLHGMKCYVLEDAAGEPLPVHSIASGLDYPGIGPQHSYLKDLGRVEYDTATDDECLDAYMTLSRVEGIIPALESAHAVAWAMRTAPTLGRDQSILINLSGRGDKDADYVAERLGL</sequence>
<evidence type="ECO:0000256" key="1">
    <source>
        <dbReference type="ARBA" id="ARBA00001933"/>
    </source>
</evidence>
<gene>
    <name evidence="11 13" type="primary">trpB</name>
    <name evidence="13" type="ORF">G3580_14165</name>
</gene>
<dbReference type="InterPro" id="IPR001926">
    <property type="entry name" value="TrpB-like_PALP"/>
</dbReference>
<dbReference type="PANTHER" id="PTHR48077:SF3">
    <property type="entry name" value="TRYPTOPHAN SYNTHASE"/>
    <property type="match status" value="1"/>
</dbReference>
<keyword evidence="5 11" id="KW-0028">Amino-acid biosynthesis</keyword>
<comment type="cofactor">
    <cofactor evidence="1 11">
        <name>pyridoxal 5'-phosphate</name>
        <dbReference type="ChEBI" id="CHEBI:597326"/>
    </cofactor>
</comment>
<dbReference type="Pfam" id="PF00291">
    <property type="entry name" value="PALP"/>
    <property type="match status" value="1"/>
</dbReference>
<keyword evidence="9 11" id="KW-0456">Lyase</keyword>
<dbReference type="InterPro" id="IPR006654">
    <property type="entry name" value="Trp_synth_beta"/>
</dbReference>